<dbReference type="AlphaFoldDB" id="A0A420DYT8"/>
<gene>
    <name evidence="2" type="ORF">C8N26_2350</name>
</gene>
<reference evidence="2 3" key="1">
    <citation type="submission" date="2018-09" db="EMBL/GenBank/DDBJ databases">
        <title>Genomic Encyclopedia of Archaeal and Bacterial Type Strains, Phase II (KMG-II): from individual species to whole genera.</title>
        <authorList>
            <person name="Goeker M."/>
        </authorList>
    </citation>
    <scope>NUCLEOTIDE SEQUENCE [LARGE SCALE GENOMIC DNA]</scope>
    <source>
        <strain evidence="2 3">DSM 16505</strain>
    </source>
</reference>
<keyword evidence="1" id="KW-0812">Transmembrane</keyword>
<evidence type="ECO:0000313" key="3">
    <source>
        <dbReference type="Proteomes" id="UP000285780"/>
    </source>
</evidence>
<evidence type="ECO:0008006" key="4">
    <source>
        <dbReference type="Google" id="ProtNLM"/>
    </source>
</evidence>
<comment type="caution">
    <text evidence="2">The sequence shown here is derived from an EMBL/GenBank/DDBJ whole genome shotgun (WGS) entry which is preliminary data.</text>
</comment>
<feature type="transmembrane region" description="Helical" evidence="1">
    <location>
        <begin position="28"/>
        <end position="48"/>
    </location>
</feature>
<feature type="transmembrane region" description="Helical" evidence="1">
    <location>
        <begin position="54"/>
        <end position="71"/>
    </location>
</feature>
<organism evidence="2 3">
    <name type="scientific">Tenacibaculum lutimaris</name>
    <dbReference type="NCBI Taxonomy" id="285258"/>
    <lineage>
        <taxon>Bacteria</taxon>
        <taxon>Pseudomonadati</taxon>
        <taxon>Bacteroidota</taxon>
        <taxon>Flavobacteriia</taxon>
        <taxon>Flavobacteriales</taxon>
        <taxon>Flavobacteriaceae</taxon>
        <taxon>Tenacibaculum</taxon>
    </lineage>
</organism>
<protein>
    <recommendedName>
        <fullName evidence="4">SMODS and SLOG-associating 2TM effector domain-containing protein</fullName>
    </recommendedName>
</protein>
<proteinExistence type="predicted"/>
<name>A0A420DYT8_9FLAO</name>
<keyword evidence="1" id="KW-1133">Transmembrane helix</keyword>
<dbReference type="Proteomes" id="UP000285780">
    <property type="component" value="Unassembled WGS sequence"/>
</dbReference>
<evidence type="ECO:0000313" key="2">
    <source>
        <dbReference type="EMBL" id="RKF02978.1"/>
    </source>
</evidence>
<accession>A0A420DYT8</accession>
<evidence type="ECO:0000256" key="1">
    <source>
        <dbReference type="SAM" id="Phobius"/>
    </source>
</evidence>
<sequence length="163" mass="19480">MRNRIWTELTQSKHNIEFASLYSDRQRFILRIFNMGILAFSSAGIMGWKIWESLPLIACFVIACISLLRLLQPHLIMNEKQLKNLDDIHRFYADYYNKIEKLWYDFESDRMNEEQATNTFFRLKKLETDINPIVAETIRSKPKGIVKKCKKNSDEYFNQVFNI</sequence>
<keyword evidence="3" id="KW-1185">Reference proteome</keyword>
<keyword evidence="1" id="KW-0472">Membrane</keyword>
<dbReference type="EMBL" id="RAQM01000011">
    <property type="protein sequence ID" value="RKF02978.1"/>
    <property type="molecule type" value="Genomic_DNA"/>
</dbReference>
<dbReference type="RefSeq" id="WP_147418504.1">
    <property type="nucleotide sequence ID" value="NZ_RAQM01000011.1"/>
</dbReference>